<proteinExistence type="predicted"/>
<feature type="non-terminal residue" evidence="2">
    <location>
        <position position="1"/>
    </location>
</feature>
<reference evidence="2 3" key="1">
    <citation type="submission" date="2017-01" db="EMBL/GenBank/DDBJ databases">
        <title>Draft genome sequence of Diplodia seriata F98.1, a fungal species involved in grapevine trunk diseases.</title>
        <authorList>
            <person name="Robert-Siegwald G."/>
            <person name="Vallet J."/>
            <person name="Abou-Mansour E."/>
            <person name="Xu J."/>
            <person name="Rey P."/>
            <person name="Bertsch C."/>
            <person name="Rego C."/>
            <person name="Larignon P."/>
            <person name="Fontaine F."/>
            <person name="Lebrun M.-H."/>
        </authorList>
    </citation>
    <scope>NUCLEOTIDE SEQUENCE [LARGE SCALE GENOMIC DNA]</scope>
    <source>
        <strain evidence="2 3">F98.1</strain>
    </source>
</reference>
<feature type="compositionally biased region" description="Pro residues" evidence="1">
    <location>
        <begin position="61"/>
        <end position="73"/>
    </location>
</feature>
<evidence type="ECO:0008006" key="4">
    <source>
        <dbReference type="Google" id="ProtNLM"/>
    </source>
</evidence>
<dbReference type="Proteomes" id="UP000190776">
    <property type="component" value="Unassembled WGS sequence"/>
</dbReference>
<gene>
    <name evidence="2" type="ORF">BK809_0000335</name>
</gene>
<dbReference type="OrthoDB" id="9997739at2759"/>
<evidence type="ECO:0000313" key="2">
    <source>
        <dbReference type="EMBL" id="OMP84328.1"/>
    </source>
</evidence>
<evidence type="ECO:0000313" key="3">
    <source>
        <dbReference type="Proteomes" id="UP000190776"/>
    </source>
</evidence>
<dbReference type="AlphaFoldDB" id="A0A1S8BAD8"/>
<dbReference type="Gene3D" id="3.30.710.10">
    <property type="entry name" value="Potassium Channel Kv1.1, Chain A"/>
    <property type="match status" value="1"/>
</dbReference>
<dbReference type="EMBL" id="MSZU01000095">
    <property type="protein sequence ID" value="OMP84328.1"/>
    <property type="molecule type" value="Genomic_DNA"/>
</dbReference>
<accession>A0A1S8BAD8</accession>
<name>A0A1S8BAD8_9PEZI</name>
<protein>
    <recommendedName>
        <fullName evidence="4">BTB domain-containing protein</fullName>
    </recommendedName>
</protein>
<dbReference type="InterPro" id="IPR011333">
    <property type="entry name" value="SKP1/BTB/POZ_sf"/>
</dbReference>
<organism evidence="2 3">
    <name type="scientific">Diplodia seriata</name>
    <dbReference type="NCBI Taxonomy" id="420778"/>
    <lineage>
        <taxon>Eukaryota</taxon>
        <taxon>Fungi</taxon>
        <taxon>Dikarya</taxon>
        <taxon>Ascomycota</taxon>
        <taxon>Pezizomycotina</taxon>
        <taxon>Dothideomycetes</taxon>
        <taxon>Dothideomycetes incertae sedis</taxon>
        <taxon>Botryosphaeriales</taxon>
        <taxon>Botryosphaeriaceae</taxon>
        <taxon>Diplodia</taxon>
    </lineage>
</organism>
<comment type="caution">
    <text evidence="2">The sequence shown here is derived from an EMBL/GenBank/DDBJ whole genome shotgun (WGS) entry which is preliminary data.</text>
</comment>
<feature type="region of interest" description="Disordered" evidence="1">
    <location>
        <begin position="101"/>
        <end position="120"/>
    </location>
</feature>
<feature type="region of interest" description="Disordered" evidence="1">
    <location>
        <begin position="55"/>
        <end position="87"/>
    </location>
</feature>
<evidence type="ECO:0000256" key="1">
    <source>
        <dbReference type="SAM" id="MobiDB-lite"/>
    </source>
</evidence>
<sequence>FILYKNLVSRYSEPLGSMMTNGMKESQEGAAYLEHVDPGTFCRFAEFIHSSDYSAAYPIQDPNPPPVEDPAPPPEDDSWGGSAFSYSKKKKKKKGRVIPIDEPAVTEYADEPPAAPEPVPEEGYWEREAQDPVAMADSPPTSPPVPPPLPPLPFQVAPVHELKVLEGKLNYTPIFACHISVYHFAETYLVWGLKELAQQKLLEALKSFPSFLPRTGDICHIIRLVYNHEDGDTHPSPLHSIISDYAANFFKGLMASKNFKDLLAEGGSFPPDVCSKVARLLD</sequence>
<dbReference type="STRING" id="420778.A0A1S8BAD8"/>